<gene>
    <name evidence="8" type="ORF">UFOPK3861_00359</name>
</gene>
<proteinExistence type="inferred from homology"/>
<evidence type="ECO:0000256" key="5">
    <source>
        <dbReference type="ARBA" id="ARBA00023136"/>
    </source>
</evidence>
<dbReference type="PANTHER" id="PTHR34296">
    <property type="entry name" value="TRANSCRIPTIONAL ACTIVATOR PROTEIN MED"/>
    <property type="match status" value="1"/>
</dbReference>
<comment type="subcellular location">
    <subcellularLocation>
        <location evidence="1">Cell membrane</location>
        <topology evidence="1">Lipid-anchor</topology>
    </subcellularLocation>
</comment>
<evidence type="ECO:0000259" key="7">
    <source>
        <dbReference type="Pfam" id="PF02608"/>
    </source>
</evidence>
<comment type="similarity">
    <text evidence="2">Belongs to the BMP lipoprotein family.</text>
</comment>
<dbReference type="EMBL" id="CAFBNQ010000022">
    <property type="protein sequence ID" value="CAB4953928.1"/>
    <property type="molecule type" value="Genomic_DNA"/>
</dbReference>
<protein>
    <submittedName>
        <fullName evidence="8">Unannotated protein</fullName>
    </submittedName>
</protein>
<keyword evidence="3" id="KW-1003">Cell membrane</keyword>
<evidence type="ECO:0000256" key="4">
    <source>
        <dbReference type="ARBA" id="ARBA00022729"/>
    </source>
</evidence>
<organism evidence="8">
    <name type="scientific">freshwater metagenome</name>
    <dbReference type="NCBI Taxonomy" id="449393"/>
    <lineage>
        <taxon>unclassified sequences</taxon>
        <taxon>metagenomes</taxon>
        <taxon>ecological metagenomes</taxon>
    </lineage>
</organism>
<dbReference type="AlphaFoldDB" id="A0A6J7KCQ8"/>
<dbReference type="PANTHER" id="PTHR34296:SF2">
    <property type="entry name" value="ABC TRANSPORTER GUANOSINE-BINDING PROTEIN NUPN"/>
    <property type="match status" value="1"/>
</dbReference>
<evidence type="ECO:0000313" key="8">
    <source>
        <dbReference type="EMBL" id="CAB4953928.1"/>
    </source>
</evidence>
<keyword evidence="5" id="KW-0472">Membrane</keyword>
<evidence type="ECO:0000256" key="3">
    <source>
        <dbReference type="ARBA" id="ARBA00022475"/>
    </source>
</evidence>
<dbReference type="InterPro" id="IPR003760">
    <property type="entry name" value="PnrA-like"/>
</dbReference>
<dbReference type="InterPro" id="IPR028082">
    <property type="entry name" value="Peripla_BP_I"/>
</dbReference>
<reference evidence="8" key="1">
    <citation type="submission" date="2020-05" db="EMBL/GenBank/DDBJ databases">
        <authorList>
            <person name="Chiriac C."/>
            <person name="Salcher M."/>
            <person name="Ghai R."/>
            <person name="Kavagutti S V."/>
        </authorList>
    </citation>
    <scope>NUCLEOTIDE SEQUENCE</scope>
</reference>
<dbReference type="SUPFAM" id="SSF53822">
    <property type="entry name" value="Periplasmic binding protein-like I"/>
    <property type="match status" value="1"/>
</dbReference>
<keyword evidence="6" id="KW-0449">Lipoprotein</keyword>
<keyword evidence="4" id="KW-0732">Signal</keyword>
<dbReference type="GO" id="GO:0005886">
    <property type="term" value="C:plasma membrane"/>
    <property type="evidence" value="ECO:0007669"/>
    <property type="project" value="UniProtKB-SubCell"/>
</dbReference>
<dbReference type="CDD" id="cd06354">
    <property type="entry name" value="PBP1_PrnA-like"/>
    <property type="match status" value="1"/>
</dbReference>
<evidence type="ECO:0000256" key="1">
    <source>
        <dbReference type="ARBA" id="ARBA00004193"/>
    </source>
</evidence>
<dbReference type="Pfam" id="PF02608">
    <property type="entry name" value="Bmp"/>
    <property type="match status" value="1"/>
</dbReference>
<dbReference type="Gene3D" id="3.40.50.2300">
    <property type="match status" value="2"/>
</dbReference>
<accession>A0A6J7KCQ8</accession>
<dbReference type="InterPro" id="IPR050957">
    <property type="entry name" value="BMP_lipoprotein"/>
</dbReference>
<sequence length="344" mass="35542">MIKRISAVTAALALATVGFIVPAQAATTEADCGTAGAFCVGLVTDLGKVDDKSFNQSAWEGAKAGAAKAGGFAKYIETTDSKDYAKNMALFADKGYNVIVTVGFLMGDASIAAAKKYPKIKFIGVDQFNGSTETNYTGLIFDEDKAGFLAGYLAGYLTKTNKVGAVFGMKEVLPVRKFGEGYENGIAYAAKQRSKKIKSTVVYHAAGDNAFSDPAWGATTANQLLTQGYDIIFGAGGSTGNGALGKVAQKAGALCIGVDTDQYYTVPEAKSCIVTSAEKKLSLGVSTLVAQAKAGTIKGGNYTGQVGLSPFHDLDSKVPAAVKVRLKKTTTGILAGSISTGFKG</sequence>
<evidence type="ECO:0000256" key="6">
    <source>
        <dbReference type="ARBA" id="ARBA00023288"/>
    </source>
</evidence>
<feature type="domain" description="ABC transporter substrate-binding protein PnrA-like" evidence="7">
    <location>
        <begin position="42"/>
        <end position="301"/>
    </location>
</feature>
<name>A0A6J7KCQ8_9ZZZZ</name>
<evidence type="ECO:0000256" key="2">
    <source>
        <dbReference type="ARBA" id="ARBA00008610"/>
    </source>
</evidence>